<proteinExistence type="predicted"/>
<evidence type="ECO:0000256" key="1">
    <source>
        <dbReference type="SAM" id="MobiDB-lite"/>
    </source>
</evidence>
<feature type="transmembrane region" description="Helical" evidence="2">
    <location>
        <begin position="180"/>
        <end position="198"/>
    </location>
</feature>
<feature type="transmembrane region" description="Helical" evidence="2">
    <location>
        <begin position="255"/>
        <end position="275"/>
    </location>
</feature>
<feature type="transmembrane region" description="Helical" evidence="2">
    <location>
        <begin position="223"/>
        <end position="243"/>
    </location>
</feature>
<accession>A0A4Y3KEC3</accession>
<dbReference type="EMBL" id="BJLP01000057">
    <property type="protein sequence ID" value="GEA82357.1"/>
    <property type="molecule type" value="Genomic_DNA"/>
</dbReference>
<feature type="transmembrane region" description="Helical" evidence="2">
    <location>
        <begin position="154"/>
        <end position="173"/>
    </location>
</feature>
<feature type="transmembrane region" description="Helical" evidence="2">
    <location>
        <begin position="44"/>
        <end position="65"/>
    </location>
</feature>
<name>A0A4Y3KEC3_CELUD</name>
<reference evidence="3 4" key="1">
    <citation type="submission" date="2019-06" db="EMBL/GenBank/DDBJ databases">
        <title>Whole genome shotgun sequence of Cellulomonas uda NBRC 3747.</title>
        <authorList>
            <person name="Hosoyama A."/>
            <person name="Uohara A."/>
            <person name="Ohji S."/>
            <person name="Ichikawa N."/>
        </authorList>
    </citation>
    <scope>NUCLEOTIDE SEQUENCE [LARGE SCALE GENOMIC DNA]</scope>
    <source>
        <strain evidence="3 4">NBRC 3747</strain>
    </source>
</reference>
<keyword evidence="2" id="KW-1133">Transmembrane helix</keyword>
<evidence type="ECO:0000256" key="2">
    <source>
        <dbReference type="SAM" id="Phobius"/>
    </source>
</evidence>
<dbReference type="RefSeq" id="WP_141322058.1">
    <property type="nucleotide sequence ID" value="NZ_BJLP01000057.1"/>
</dbReference>
<evidence type="ECO:0000313" key="4">
    <source>
        <dbReference type="Proteomes" id="UP000315842"/>
    </source>
</evidence>
<dbReference type="Proteomes" id="UP000315842">
    <property type="component" value="Unassembled WGS sequence"/>
</dbReference>
<comment type="caution">
    <text evidence="3">The sequence shown here is derived from an EMBL/GenBank/DDBJ whole genome shotgun (WGS) entry which is preliminary data.</text>
</comment>
<keyword evidence="4" id="KW-1185">Reference proteome</keyword>
<keyword evidence="2" id="KW-0472">Membrane</keyword>
<gene>
    <name evidence="3" type="ORF">CUD01_28010</name>
</gene>
<keyword evidence="2" id="KW-0812">Transmembrane</keyword>
<evidence type="ECO:0000313" key="3">
    <source>
        <dbReference type="EMBL" id="GEA82357.1"/>
    </source>
</evidence>
<feature type="region of interest" description="Disordered" evidence="1">
    <location>
        <begin position="1"/>
        <end position="26"/>
    </location>
</feature>
<organism evidence="3 4">
    <name type="scientific">Cellulomonas uda</name>
    <dbReference type="NCBI Taxonomy" id="1714"/>
    <lineage>
        <taxon>Bacteria</taxon>
        <taxon>Bacillati</taxon>
        <taxon>Actinomycetota</taxon>
        <taxon>Actinomycetes</taxon>
        <taxon>Micrococcales</taxon>
        <taxon>Cellulomonadaceae</taxon>
        <taxon>Cellulomonas</taxon>
    </lineage>
</organism>
<dbReference type="AlphaFoldDB" id="A0A4Y3KEC3"/>
<feature type="transmembrane region" description="Helical" evidence="2">
    <location>
        <begin position="119"/>
        <end position="142"/>
    </location>
</feature>
<feature type="transmembrane region" description="Helical" evidence="2">
    <location>
        <begin position="77"/>
        <end position="98"/>
    </location>
</feature>
<protein>
    <submittedName>
        <fullName evidence="3">Uncharacterized protein</fullName>
    </submittedName>
</protein>
<sequence>MSVFAGQATTPGSVRQIPGSRASPHPAPAARTADAVWFVARHGVLPWVMLIVTVVCAAVLGMRGAPWRGDLLWIVDWLPIGHLAIAPVVAGGAAIDIARLSVGTRHLEDIRWWRSPGSVITLAYATGVGGTYVTAMLVAAVIDLPPRLDPRALLGVGVQLLMLALFAALGTLVGRVLGPVLGGVLAAILALTAIYLLSARTEHIALLYAGASVVSRVGRSYDVAYLGSQAGLLSGLVVALVLMRPGVVRGRWRRAGERSVAAIAVGAVVVAAFVGPSSRLTHTDTPPDLCSDVVGVKVCLYAEHARLQGEVAAQLSRIFDGARAAGYDDLVPREVREVPSSGVTSWKGPQILLDGPLGGGAVDVETLVQDVVIPYHCMDGSGETSDYERFAADALALQSTWLALIESEQPSVSGPAGPRLTPQDAARVMADLRACGESSR</sequence>